<dbReference type="CDD" id="cd00761">
    <property type="entry name" value="Glyco_tranf_GTA_type"/>
    <property type="match status" value="1"/>
</dbReference>
<protein>
    <submittedName>
        <fullName evidence="2">Glycosyltransferase</fullName>
        <ecNumber evidence="2">2.4.-.-</ecNumber>
    </submittedName>
</protein>
<keyword evidence="2" id="KW-0808">Transferase</keyword>
<dbReference type="EC" id="2.4.-.-" evidence="2"/>
<keyword evidence="3" id="KW-1185">Reference proteome</keyword>
<dbReference type="SUPFAM" id="SSF53448">
    <property type="entry name" value="Nucleotide-diphospho-sugar transferases"/>
    <property type="match status" value="1"/>
</dbReference>
<gene>
    <name evidence="2" type="ORF">K1W69_13235</name>
</gene>
<dbReference type="PANTHER" id="PTHR22916:SF3">
    <property type="entry name" value="UDP-GLCNAC:BETAGAL BETA-1,3-N-ACETYLGLUCOSAMINYLTRANSFERASE-LIKE PROTEIN 1"/>
    <property type="match status" value="1"/>
</dbReference>
<comment type="caution">
    <text evidence="2">The sequence shown here is derived from an EMBL/GenBank/DDBJ whole genome shotgun (WGS) entry which is preliminary data.</text>
</comment>
<evidence type="ECO:0000313" key="2">
    <source>
        <dbReference type="EMBL" id="MBW8638154.1"/>
    </source>
</evidence>
<dbReference type="Proteomes" id="UP001196509">
    <property type="component" value="Unassembled WGS sequence"/>
</dbReference>
<evidence type="ECO:0000313" key="3">
    <source>
        <dbReference type="Proteomes" id="UP001196509"/>
    </source>
</evidence>
<dbReference type="EMBL" id="JAICBX010000002">
    <property type="protein sequence ID" value="MBW8638154.1"/>
    <property type="molecule type" value="Genomic_DNA"/>
</dbReference>
<organism evidence="2 3">
    <name type="scientific">Flavimaribacter sediminis</name>
    <dbReference type="NCBI Taxonomy" id="2865987"/>
    <lineage>
        <taxon>Bacteria</taxon>
        <taxon>Pseudomonadati</taxon>
        <taxon>Pseudomonadota</taxon>
        <taxon>Alphaproteobacteria</taxon>
        <taxon>Hyphomicrobiales</taxon>
        <taxon>Rhizobiaceae</taxon>
        <taxon>Flavimaribacter</taxon>
    </lineage>
</organism>
<name>A0AAE3D0V1_9HYPH</name>
<evidence type="ECO:0000259" key="1">
    <source>
        <dbReference type="Pfam" id="PF00535"/>
    </source>
</evidence>
<dbReference type="RefSeq" id="WP_220228804.1">
    <property type="nucleotide sequence ID" value="NZ_JAICBX010000002.1"/>
</dbReference>
<dbReference type="InterPro" id="IPR001173">
    <property type="entry name" value="Glyco_trans_2-like"/>
</dbReference>
<sequence length="328" mass="38316">MNLSFIIPIYNVENHIAQTVRDINSKYTEQHELIIVDDGSTDNSPQIVKELQREVPTIRYISLGVNLGAGVARNRGLKEASGKYLLFFDADDHLRTGVLEKMIAALEFTGADLSIARYEYGTNAASSDSGRMHPPDERRWDEIIGDAPSRVTTIQQSPSLLQMTNYPWTKVIRADYARKIELRFSETKVNNDIFAHWQSLMLSERVVMINESVCFHIVPATGNNITNRKNEERFDIFRALDDVDVLFDQRPRLRKLYYQRFIHFKLDMAKWAINKIDRPYYPRFIEELERSFRDLRFDDYLRAKSRMPKLAEELLDCHFGRPKFVKDV</sequence>
<dbReference type="Gene3D" id="3.90.550.10">
    <property type="entry name" value="Spore Coat Polysaccharide Biosynthesis Protein SpsA, Chain A"/>
    <property type="match status" value="1"/>
</dbReference>
<dbReference type="PANTHER" id="PTHR22916">
    <property type="entry name" value="GLYCOSYLTRANSFERASE"/>
    <property type="match status" value="1"/>
</dbReference>
<keyword evidence="2" id="KW-0328">Glycosyltransferase</keyword>
<dbReference type="AlphaFoldDB" id="A0AAE3D0V1"/>
<feature type="domain" description="Glycosyltransferase 2-like" evidence="1">
    <location>
        <begin position="4"/>
        <end position="123"/>
    </location>
</feature>
<proteinExistence type="predicted"/>
<reference evidence="2" key="1">
    <citation type="submission" date="2021-08" db="EMBL/GenBank/DDBJ databases">
        <title>Hoeflea bacterium WL0058 sp. nov., isolated from the sediment.</title>
        <authorList>
            <person name="Wang L."/>
            <person name="Zhang D."/>
        </authorList>
    </citation>
    <scope>NUCLEOTIDE SEQUENCE</scope>
    <source>
        <strain evidence="2">WL0058</strain>
    </source>
</reference>
<dbReference type="GO" id="GO:0016758">
    <property type="term" value="F:hexosyltransferase activity"/>
    <property type="evidence" value="ECO:0007669"/>
    <property type="project" value="UniProtKB-ARBA"/>
</dbReference>
<accession>A0AAE3D0V1</accession>
<dbReference type="Pfam" id="PF00535">
    <property type="entry name" value="Glycos_transf_2"/>
    <property type="match status" value="1"/>
</dbReference>
<dbReference type="InterPro" id="IPR029044">
    <property type="entry name" value="Nucleotide-diphossugar_trans"/>
</dbReference>